<protein>
    <submittedName>
        <fullName evidence="1">Uncharacterized protein</fullName>
    </submittedName>
</protein>
<dbReference type="Proteomes" id="UP001215280">
    <property type="component" value="Unassembled WGS sequence"/>
</dbReference>
<reference evidence="1" key="1">
    <citation type="submission" date="2023-03" db="EMBL/GenBank/DDBJ databases">
        <title>Massive genome expansion in bonnet fungi (Mycena s.s.) driven by repeated elements and novel gene families across ecological guilds.</title>
        <authorList>
            <consortium name="Lawrence Berkeley National Laboratory"/>
            <person name="Harder C.B."/>
            <person name="Miyauchi S."/>
            <person name="Viragh M."/>
            <person name="Kuo A."/>
            <person name="Thoen E."/>
            <person name="Andreopoulos B."/>
            <person name="Lu D."/>
            <person name="Skrede I."/>
            <person name="Drula E."/>
            <person name="Henrissat B."/>
            <person name="Morin E."/>
            <person name="Kohler A."/>
            <person name="Barry K."/>
            <person name="LaButti K."/>
            <person name="Morin E."/>
            <person name="Salamov A."/>
            <person name="Lipzen A."/>
            <person name="Mereny Z."/>
            <person name="Hegedus B."/>
            <person name="Baldrian P."/>
            <person name="Stursova M."/>
            <person name="Weitz H."/>
            <person name="Taylor A."/>
            <person name="Grigoriev I.V."/>
            <person name="Nagy L.G."/>
            <person name="Martin F."/>
            <person name="Kauserud H."/>
        </authorList>
    </citation>
    <scope>NUCLEOTIDE SEQUENCE</scope>
    <source>
        <strain evidence="1">CBHHK188m</strain>
    </source>
</reference>
<gene>
    <name evidence="1" type="ORF">DFH07DRAFT_216498</name>
</gene>
<keyword evidence="2" id="KW-1185">Reference proteome</keyword>
<proteinExistence type="predicted"/>
<dbReference type="EMBL" id="JARJLG010000020">
    <property type="protein sequence ID" value="KAJ7772114.1"/>
    <property type="molecule type" value="Genomic_DNA"/>
</dbReference>
<name>A0AAD7JWU3_9AGAR</name>
<organism evidence="1 2">
    <name type="scientific">Mycena maculata</name>
    <dbReference type="NCBI Taxonomy" id="230809"/>
    <lineage>
        <taxon>Eukaryota</taxon>
        <taxon>Fungi</taxon>
        <taxon>Dikarya</taxon>
        <taxon>Basidiomycota</taxon>
        <taxon>Agaricomycotina</taxon>
        <taxon>Agaricomycetes</taxon>
        <taxon>Agaricomycetidae</taxon>
        <taxon>Agaricales</taxon>
        <taxon>Marasmiineae</taxon>
        <taxon>Mycenaceae</taxon>
        <taxon>Mycena</taxon>
    </lineage>
</organism>
<comment type="caution">
    <text evidence="1">The sequence shown here is derived from an EMBL/GenBank/DDBJ whole genome shotgun (WGS) entry which is preliminary data.</text>
</comment>
<evidence type="ECO:0000313" key="2">
    <source>
        <dbReference type="Proteomes" id="UP001215280"/>
    </source>
</evidence>
<sequence>MSTVTLTEVHISVPKTRTRALSLALIASARSAPLLDIPTELGLEILELSLAHGTPFSTLAAVSKAFSGLISRIIYRNVVIDALETMSLFYRTTKSKASDFLDAHIKSLTITIEPWRFAPTARIELEGVIAACTGLRALTFVRPGILAVPLSRRPLHRTLPSEITLQSFDTTTPFDWEHLSTTAVPVALQSPAAHLSASLTHLRISEPGDTWHSPLTILHFFGSTPHLTHFALARRMDANEANDKVFVDELRMLLVSRPKLKILVVSIFPAQWPRYFDHTVSVESSTIWMALSSVAEADKRVILVAAGLEGRKDGISWADFPPTHRNLGCQSGFWEYFRRELNIRNGEGS</sequence>
<accession>A0AAD7JWU3</accession>
<dbReference type="AlphaFoldDB" id="A0AAD7JWU3"/>
<evidence type="ECO:0000313" key="1">
    <source>
        <dbReference type="EMBL" id="KAJ7772114.1"/>
    </source>
</evidence>